<accession>A0A0J0XB27</accession>
<evidence type="ECO:0000313" key="2">
    <source>
        <dbReference type="EMBL" id="KLT38312.1"/>
    </source>
</evidence>
<evidence type="ECO:0008006" key="4">
    <source>
        <dbReference type="Google" id="ProtNLM"/>
    </source>
</evidence>
<sequence length="114" mass="12427">MACIPIIFGFPTKIKQDNEVGPARICPHCHNAGVVGAESRTWFELFWIPLIPFSKKHIWKCGVCQWQMKKGDGYDPQPPGPGQMGGPQFGGHMSGGYGQYPPPPPGMMGGPPKH</sequence>
<evidence type="ECO:0000256" key="1">
    <source>
        <dbReference type="SAM" id="MobiDB-lite"/>
    </source>
</evidence>
<dbReference type="EMBL" id="KQ087325">
    <property type="protein sequence ID" value="KLT38312.1"/>
    <property type="molecule type" value="Genomic_DNA"/>
</dbReference>
<dbReference type="GeneID" id="28985313"/>
<name>A0A0J0XB27_9TREE</name>
<dbReference type="Proteomes" id="UP000053611">
    <property type="component" value="Unassembled WGS sequence"/>
</dbReference>
<organism evidence="2 3">
    <name type="scientific">Cutaneotrichosporon oleaginosum</name>
    <dbReference type="NCBI Taxonomy" id="879819"/>
    <lineage>
        <taxon>Eukaryota</taxon>
        <taxon>Fungi</taxon>
        <taxon>Dikarya</taxon>
        <taxon>Basidiomycota</taxon>
        <taxon>Agaricomycotina</taxon>
        <taxon>Tremellomycetes</taxon>
        <taxon>Trichosporonales</taxon>
        <taxon>Trichosporonaceae</taxon>
        <taxon>Cutaneotrichosporon</taxon>
    </lineage>
</organism>
<gene>
    <name evidence="2" type="ORF">CC85DRAFT_289642</name>
</gene>
<proteinExistence type="predicted"/>
<reference evidence="2 3" key="1">
    <citation type="submission" date="2015-03" db="EMBL/GenBank/DDBJ databases">
        <title>Genomics and transcriptomics of the oil-accumulating basidiomycete yeast T. oleaginosus allow insights into substrate utilization and the diverse evolutionary trajectories of mating systems in fungi.</title>
        <authorList>
            <consortium name="DOE Joint Genome Institute"/>
            <person name="Kourist R."/>
            <person name="Kracht O."/>
            <person name="Bracharz F."/>
            <person name="Lipzen A."/>
            <person name="Nolan M."/>
            <person name="Ohm R."/>
            <person name="Grigoriev I."/>
            <person name="Sun S."/>
            <person name="Heitman J."/>
            <person name="Bruck T."/>
            <person name="Nowrousian M."/>
        </authorList>
    </citation>
    <scope>NUCLEOTIDE SEQUENCE [LARGE SCALE GENOMIC DNA]</scope>
    <source>
        <strain evidence="2 3">IBC0246</strain>
    </source>
</reference>
<dbReference type="PANTHER" id="PTHR28139">
    <property type="entry name" value="UPF0768 PROTEIN YBL029C-A"/>
    <property type="match status" value="1"/>
</dbReference>
<evidence type="ECO:0000313" key="3">
    <source>
        <dbReference type="Proteomes" id="UP000053611"/>
    </source>
</evidence>
<dbReference type="AlphaFoldDB" id="A0A0J0XB27"/>
<dbReference type="OrthoDB" id="5545479at2759"/>
<protein>
    <recommendedName>
        <fullName evidence="4">Zinc-ribbon 15 domain-containing protein</fullName>
    </recommendedName>
</protein>
<dbReference type="PANTHER" id="PTHR28139:SF1">
    <property type="entry name" value="UPF0768 PROTEIN YBL029C-A"/>
    <property type="match status" value="1"/>
</dbReference>
<keyword evidence="3" id="KW-1185">Reference proteome</keyword>
<dbReference type="STRING" id="879819.A0A0J0XB27"/>
<feature type="region of interest" description="Disordered" evidence="1">
    <location>
        <begin position="72"/>
        <end position="114"/>
    </location>
</feature>
<feature type="compositionally biased region" description="Gly residues" evidence="1">
    <location>
        <begin position="82"/>
        <end position="98"/>
    </location>
</feature>